<protein>
    <recommendedName>
        <fullName evidence="1">Phage neck terminator protein gp12-like domain-containing protein</fullName>
    </recommendedName>
</protein>
<dbReference type="Pfam" id="PF23961">
    <property type="entry name" value="Phage_tail_terminator_9"/>
    <property type="match status" value="1"/>
</dbReference>
<dbReference type="Proteomes" id="UP000007332">
    <property type="component" value="Chromosome"/>
</dbReference>
<dbReference type="STRING" id="1071400.LBUCD034_0955"/>
<dbReference type="EMBL" id="CP003043">
    <property type="protein sequence ID" value="AFS00002.1"/>
    <property type="molecule type" value="Genomic_DNA"/>
</dbReference>
<evidence type="ECO:0000259" key="1">
    <source>
        <dbReference type="Pfam" id="PF23961"/>
    </source>
</evidence>
<reference evidence="2 3" key="1">
    <citation type="journal article" date="2012" name="J. Biotechnol.">
        <title>Insights into the completely annotated genome of Lactobacillus buchneri CD034, a strain isolated from stable grass silage.</title>
        <authorList>
            <person name="Heinl S."/>
            <person name="Wibberg D."/>
            <person name="Eikmeyer F."/>
            <person name="Szczepanowski R."/>
            <person name="Blom J."/>
            <person name="Linke B."/>
            <person name="Goesmann A."/>
            <person name="Grabherr R."/>
            <person name="Schwab H."/>
            <person name="Puhler A."/>
            <person name="Schluter A."/>
        </authorList>
    </citation>
    <scope>NUCLEOTIDE SEQUENCE [LARGE SCALE GENOMIC DNA]</scope>
    <source>
        <strain evidence="2 3">CD034</strain>
    </source>
</reference>
<name>J9W2V7_LENBU</name>
<dbReference type="HOGENOM" id="CLU_1633289_0_0_9"/>
<dbReference type="RefSeq" id="WP_014939783.1">
    <property type="nucleotide sequence ID" value="NC_018610.1"/>
</dbReference>
<keyword evidence="3" id="KW-1185">Reference proteome</keyword>
<sequence>MSNDFYHAFSAALVVEIKQYFPNVPVRPQSVNNASPAYPYITYKIYDDYDRVLFNDVENETFDLHVQFKAISNDEMEAKSLGHQLRKLFFLQQPEYDLLQKGIVAKDCDAIPPVDQYLDVDWQFTAGADYTFGVQDNFTDQTQTGNIASVNPEFNIKKGAES</sequence>
<dbReference type="AlphaFoldDB" id="J9W2V7"/>
<dbReference type="OrthoDB" id="2299432at2"/>
<dbReference type="NCBIfam" id="NF047498">
    <property type="entry name" value="LIC_12616_fam"/>
    <property type="match status" value="1"/>
</dbReference>
<proteinExistence type="predicted"/>
<dbReference type="KEGG" id="lbn:LBUCD034_0955"/>
<organism evidence="2 3">
    <name type="scientific">Lentilactobacillus buchneri subsp. silagei CD034</name>
    <dbReference type="NCBI Taxonomy" id="1071400"/>
    <lineage>
        <taxon>Bacteria</taxon>
        <taxon>Bacillati</taxon>
        <taxon>Bacillota</taxon>
        <taxon>Bacilli</taxon>
        <taxon>Lactobacillales</taxon>
        <taxon>Lactobacillaceae</taxon>
        <taxon>Lentilactobacillus</taxon>
        <taxon>Lentilactobacillus buchneri subsp. silagei</taxon>
    </lineage>
</organism>
<accession>J9W2V7</accession>
<feature type="domain" description="Phage neck terminator protein gp12-like" evidence="1">
    <location>
        <begin position="12"/>
        <end position="151"/>
    </location>
</feature>
<dbReference type="PATRIC" id="fig|1071400.3.peg.911"/>
<evidence type="ECO:0000313" key="3">
    <source>
        <dbReference type="Proteomes" id="UP000007332"/>
    </source>
</evidence>
<gene>
    <name evidence="2" type="ORF">LBUCD034_0955</name>
</gene>
<dbReference type="InterPro" id="IPR057087">
    <property type="entry name" value="Gp12-like"/>
</dbReference>
<evidence type="ECO:0000313" key="2">
    <source>
        <dbReference type="EMBL" id="AFS00002.1"/>
    </source>
</evidence>